<dbReference type="GO" id="GO:0017089">
    <property type="term" value="F:glycolipid transfer activity"/>
    <property type="evidence" value="ECO:0007669"/>
    <property type="project" value="TreeGrafter"/>
</dbReference>
<evidence type="ECO:0000259" key="5">
    <source>
        <dbReference type="Pfam" id="PF03968"/>
    </source>
</evidence>
<proteinExistence type="predicted"/>
<dbReference type="InterPro" id="IPR014340">
    <property type="entry name" value="LptA"/>
</dbReference>
<protein>
    <submittedName>
        <fullName evidence="6">Lipopolysaccharide transport periplasmic protein LptA</fullName>
    </submittedName>
</protein>
<dbReference type="InterPro" id="IPR052037">
    <property type="entry name" value="LPS_export_LptA"/>
</dbReference>
<keyword evidence="2 4" id="KW-0732">Signal</keyword>
<reference evidence="6 7" key="1">
    <citation type="journal article" date="2017" name="Nat. Commun.">
        <title>In situ click chemistry generation of cyclooxygenase-2 inhibitors.</title>
        <authorList>
            <person name="Bhardwaj A."/>
            <person name="Kaur J."/>
            <person name="Wuest M."/>
            <person name="Wuest F."/>
        </authorList>
    </citation>
    <scope>NUCLEOTIDE SEQUENCE [LARGE SCALE GENOMIC DNA]</scope>
    <source>
        <strain evidence="6">S2_012_000_R3_94</strain>
    </source>
</reference>
<evidence type="ECO:0000256" key="1">
    <source>
        <dbReference type="ARBA" id="ARBA00022448"/>
    </source>
</evidence>
<gene>
    <name evidence="6" type="primary">lptA</name>
    <name evidence="6" type="ORF">DI616_09260</name>
</gene>
<dbReference type="GO" id="GO:0009279">
    <property type="term" value="C:cell outer membrane"/>
    <property type="evidence" value="ECO:0007669"/>
    <property type="project" value="TreeGrafter"/>
</dbReference>
<dbReference type="PANTHER" id="PTHR36504:SF1">
    <property type="entry name" value="LIPOPOLYSACCHARIDE EXPORT SYSTEM PROTEIN LPTA"/>
    <property type="match status" value="1"/>
</dbReference>
<dbReference type="GO" id="GO:0001530">
    <property type="term" value="F:lipopolysaccharide binding"/>
    <property type="evidence" value="ECO:0007669"/>
    <property type="project" value="InterPro"/>
</dbReference>
<accession>A0A533I7G9</accession>
<dbReference type="NCBIfam" id="TIGR03002">
    <property type="entry name" value="outer_YhbN_LptA"/>
    <property type="match status" value="1"/>
</dbReference>
<dbReference type="GO" id="GO:0030288">
    <property type="term" value="C:outer membrane-bounded periplasmic space"/>
    <property type="evidence" value="ECO:0007669"/>
    <property type="project" value="TreeGrafter"/>
</dbReference>
<keyword evidence="1" id="KW-0813">Transport</keyword>
<evidence type="ECO:0000313" key="7">
    <source>
        <dbReference type="Proteomes" id="UP000315344"/>
    </source>
</evidence>
<evidence type="ECO:0000256" key="2">
    <source>
        <dbReference type="ARBA" id="ARBA00022729"/>
    </source>
</evidence>
<dbReference type="InterPro" id="IPR005653">
    <property type="entry name" value="OstA-like_N"/>
</dbReference>
<feature type="signal peptide" evidence="4">
    <location>
        <begin position="1"/>
        <end position="21"/>
    </location>
</feature>
<name>A0A533I7G9_PARDE</name>
<dbReference type="Pfam" id="PF03968">
    <property type="entry name" value="LptD_N"/>
    <property type="match status" value="1"/>
</dbReference>
<dbReference type="Gene3D" id="2.60.450.10">
    <property type="entry name" value="Lipopolysaccharide (LPS) transport protein A like domain"/>
    <property type="match status" value="1"/>
</dbReference>
<feature type="domain" description="Organic solvent tolerance-like N-terminal" evidence="5">
    <location>
        <begin position="38"/>
        <end position="143"/>
    </location>
</feature>
<dbReference type="GO" id="GO:0015920">
    <property type="term" value="P:lipopolysaccharide transport"/>
    <property type="evidence" value="ECO:0007669"/>
    <property type="project" value="InterPro"/>
</dbReference>
<evidence type="ECO:0000256" key="3">
    <source>
        <dbReference type="ARBA" id="ARBA00022764"/>
    </source>
</evidence>
<keyword evidence="3" id="KW-0574">Periplasm</keyword>
<dbReference type="PANTHER" id="PTHR36504">
    <property type="entry name" value="LIPOPOLYSACCHARIDE EXPORT SYSTEM PROTEIN LPTA"/>
    <property type="match status" value="1"/>
</dbReference>
<evidence type="ECO:0000313" key="6">
    <source>
        <dbReference type="EMBL" id="TKW66671.1"/>
    </source>
</evidence>
<sequence length="162" mass="16547">MQRIASLALLVLTMAAVPAVSQSVPFGGVQSDTSAAVEVAADNMVVNQTTGQAELTGSVLIAQGEMRLSADHVLVTYDAQDKSRISTLDATGNVTLVQGSDAAEAEQGVYEVATGLVTLTGNVLVTQGENVMSGEKIVVNLADGTAQASGRVRTTLQPGSTQ</sequence>
<evidence type="ECO:0000256" key="4">
    <source>
        <dbReference type="SAM" id="SignalP"/>
    </source>
</evidence>
<dbReference type="AlphaFoldDB" id="A0A533I7G9"/>
<dbReference type="EMBL" id="VAFL01000006">
    <property type="protein sequence ID" value="TKW66671.1"/>
    <property type="molecule type" value="Genomic_DNA"/>
</dbReference>
<comment type="caution">
    <text evidence="6">The sequence shown here is derived from an EMBL/GenBank/DDBJ whole genome shotgun (WGS) entry which is preliminary data.</text>
</comment>
<organism evidence="6 7">
    <name type="scientific">Paracoccus denitrificans</name>
    <dbReference type="NCBI Taxonomy" id="266"/>
    <lineage>
        <taxon>Bacteria</taxon>
        <taxon>Pseudomonadati</taxon>
        <taxon>Pseudomonadota</taxon>
        <taxon>Alphaproteobacteria</taxon>
        <taxon>Rhodobacterales</taxon>
        <taxon>Paracoccaceae</taxon>
        <taxon>Paracoccus</taxon>
    </lineage>
</organism>
<dbReference type="Proteomes" id="UP000315344">
    <property type="component" value="Unassembled WGS sequence"/>
</dbReference>
<feature type="chain" id="PRO_5022245280" evidence="4">
    <location>
        <begin position="22"/>
        <end position="162"/>
    </location>
</feature>